<sequence length="110" mass="12104">MAEASVRTEKVEMLGFCHEVLSSLHSLLVERPDMMERLKACHRGGSVTSAVCRNITSDSPTTSRSGCCESGVYVPSICVPQSSAICSNGVNRTDCRLPLKKRQEVWKPYL</sequence>
<dbReference type="AlphaFoldDB" id="A0A0R3VYU4"/>
<keyword evidence="2" id="KW-1185">Reference proteome</keyword>
<evidence type="ECO:0000313" key="1">
    <source>
        <dbReference type="EMBL" id="VDK25593.1"/>
    </source>
</evidence>
<dbReference type="WBParaSite" id="TASK_0000258801-mRNA-1">
    <property type="protein sequence ID" value="TASK_0000258801-mRNA-1"/>
    <property type="gene ID" value="TASK_0000258801"/>
</dbReference>
<reference evidence="3" key="1">
    <citation type="submission" date="2017-02" db="UniProtKB">
        <authorList>
            <consortium name="WormBaseParasite"/>
        </authorList>
    </citation>
    <scope>IDENTIFICATION</scope>
</reference>
<gene>
    <name evidence="1" type="ORF">TASK_LOCUS2589</name>
</gene>
<dbReference type="EMBL" id="UYRS01002118">
    <property type="protein sequence ID" value="VDK25593.1"/>
    <property type="molecule type" value="Genomic_DNA"/>
</dbReference>
<evidence type="ECO:0000313" key="3">
    <source>
        <dbReference type="WBParaSite" id="TASK_0000258801-mRNA-1"/>
    </source>
</evidence>
<evidence type="ECO:0000313" key="2">
    <source>
        <dbReference type="Proteomes" id="UP000282613"/>
    </source>
</evidence>
<proteinExistence type="predicted"/>
<name>A0A0R3VYU4_TAEAS</name>
<reference evidence="1 2" key="2">
    <citation type="submission" date="2018-11" db="EMBL/GenBank/DDBJ databases">
        <authorList>
            <consortium name="Pathogen Informatics"/>
        </authorList>
    </citation>
    <scope>NUCLEOTIDE SEQUENCE [LARGE SCALE GENOMIC DNA]</scope>
</reference>
<accession>A0A0R3VYU4</accession>
<protein>
    <submittedName>
        <fullName evidence="1 3">Uncharacterized protein</fullName>
    </submittedName>
</protein>
<dbReference type="Proteomes" id="UP000282613">
    <property type="component" value="Unassembled WGS sequence"/>
</dbReference>
<organism evidence="3">
    <name type="scientific">Taenia asiatica</name>
    <name type="common">Asian tapeworm</name>
    <dbReference type="NCBI Taxonomy" id="60517"/>
    <lineage>
        <taxon>Eukaryota</taxon>
        <taxon>Metazoa</taxon>
        <taxon>Spiralia</taxon>
        <taxon>Lophotrochozoa</taxon>
        <taxon>Platyhelminthes</taxon>
        <taxon>Cestoda</taxon>
        <taxon>Eucestoda</taxon>
        <taxon>Cyclophyllidea</taxon>
        <taxon>Taeniidae</taxon>
        <taxon>Taenia</taxon>
    </lineage>
</organism>